<dbReference type="Proteomes" id="UP000504609">
    <property type="component" value="Unplaced"/>
</dbReference>
<organism evidence="2 3">
    <name type="scientific">Cucurbita moschata</name>
    <name type="common">Winter crookneck squash</name>
    <name type="synonym">Cucurbita pepo var. moschata</name>
    <dbReference type="NCBI Taxonomy" id="3662"/>
    <lineage>
        <taxon>Eukaryota</taxon>
        <taxon>Viridiplantae</taxon>
        <taxon>Streptophyta</taxon>
        <taxon>Embryophyta</taxon>
        <taxon>Tracheophyta</taxon>
        <taxon>Spermatophyta</taxon>
        <taxon>Magnoliopsida</taxon>
        <taxon>eudicotyledons</taxon>
        <taxon>Gunneridae</taxon>
        <taxon>Pentapetalae</taxon>
        <taxon>rosids</taxon>
        <taxon>fabids</taxon>
        <taxon>Cucurbitales</taxon>
        <taxon>Cucurbitaceae</taxon>
        <taxon>Cucurbiteae</taxon>
        <taxon>Cucurbita</taxon>
    </lineage>
</organism>
<dbReference type="AlphaFoldDB" id="A0A6J1GG46"/>
<name>A0A6J1GG46_CUCMO</name>
<reference evidence="3" key="1">
    <citation type="submission" date="2025-08" db="UniProtKB">
        <authorList>
            <consortium name="RefSeq"/>
        </authorList>
    </citation>
    <scope>IDENTIFICATION</scope>
    <source>
        <tissue evidence="3">Young leaves</tissue>
    </source>
</reference>
<sequence length="210" mass="23267">MLQVLNLSPSSRSLALSTSVSDDPTRSGLPLLRPRNATHEWALLQSKLKCNSRFSCLFSDNRREEQARKALESALGGKKNEFEKWNNEIKKREEMAGDGGGGRGGWFGSGGWFGWSDDQFWPEAQQTSLAVLGIIVMYLIVAKGGMLVAVIINPLLYALRGTRNGLTLVTSKILRKNPSSNDAEFDEISNEDVSGHVSAKDRVARKWRND</sequence>
<dbReference type="PANTHER" id="PTHR36393:SF1">
    <property type="entry name" value="SULFATE ADENYLYLTRANSFERASE SUBUNIT"/>
    <property type="match status" value="1"/>
</dbReference>
<keyword evidence="1" id="KW-1133">Transmembrane helix</keyword>
<dbReference type="PANTHER" id="PTHR36393">
    <property type="entry name" value="SULFATE ADENYLYLTRANSFERASE SUBUNIT"/>
    <property type="match status" value="1"/>
</dbReference>
<gene>
    <name evidence="3" type="primary">LOC111453631</name>
</gene>
<evidence type="ECO:0000256" key="1">
    <source>
        <dbReference type="SAM" id="Phobius"/>
    </source>
</evidence>
<protein>
    <submittedName>
        <fullName evidence="3">Uncharacterized protein LOC111453631</fullName>
    </submittedName>
</protein>
<keyword evidence="1" id="KW-0472">Membrane</keyword>
<keyword evidence="2" id="KW-1185">Reference proteome</keyword>
<dbReference type="KEGG" id="cmos:111453631"/>
<accession>A0A6J1GG46</accession>
<feature type="transmembrane region" description="Helical" evidence="1">
    <location>
        <begin position="129"/>
        <end position="156"/>
    </location>
</feature>
<evidence type="ECO:0000313" key="2">
    <source>
        <dbReference type="Proteomes" id="UP000504609"/>
    </source>
</evidence>
<dbReference type="RefSeq" id="XP_022950570.1">
    <property type="nucleotide sequence ID" value="XM_023094802.1"/>
</dbReference>
<evidence type="ECO:0000313" key="3">
    <source>
        <dbReference type="RefSeq" id="XP_022950570.1"/>
    </source>
</evidence>
<keyword evidence="1" id="KW-0812">Transmembrane</keyword>
<proteinExistence type="predicted"/>
<dbReference type="GeneID" id="111453631"/>